<dbReference type="InterPro" id="IPR050352">
    <property type="entry name" value="ABCG_transporters"/>
</dbReference>
<evidence type="ECO:0000256" key="6">
    <source>
        <dbReference type="ARBA" id="ARBA00022840"/>
    </source>
</evidence>
<name>A0A7R7JG34_9MYCO</name>
<dbReference type="InterPro" id="IPR008984">
    <property type="entry name" value="SMAD_FHA_dom_sf"/>
</dbReference>
<feature type="transmembrane region" description="Helical" evidence="10">
    <location>
        <begin position="724"/>
        <end position="750"/>
    </location>
</feature>
<keyword evidence="3" id="KW-0597">Phosphoprotein</keyword>
<reference evidence="13 14" key="1">
    <citation type="submission" date="2020-12" db="EMBL/GenBank/DDBJ databases">
        <title>Complete genome sequence of Mycobacterium heckeshornense JCM 15655T, closely related to a pathogenic non-tuberculous mycobacterial species Mycobacterium xenopi.</title>
        <authorList>
            <person name="Yoshida M."/>
            <person name="Fukano H."/>
            <person name="Asakura T."/>
            <person name="Suzuki M."/>
            <person name="Hoshino Y."/>
        </authorList>
    </citation>
    <scope>NUCLEOTIDE SEQUENCE [LARGE SCALE GENOMIC DNA]</scope>
    <source>
        <strain evidence="13 14">JCM 15655</strain>
    </source>
</reference>
<keyword evidence="6 13" id="KW-0067">ATP-binding</keyword>
<proteinExistence type="predicted"/>
<dbReference type="SUPFAM" id="SSF49879">
    <property type="entry name" value="SMAD/FHA domain"/>
    <property type="match status" value="2"/>
</dbReference>
<feature type="domain" description="FHA" evidence="11">
    <location>
        <begin position="190"/>
        <end position="238"/>
    </location>
</feature>
<evidence type="ECO:0000259" key="11">
    <source>
        <dbReference type="PROSITE" id="PS50006"/>
    </source>
</evidence>
<feature type="region of interest" description="Disordered" evidence="9">
    <location>
        <begin position="100"/>
        <end position="152"/>
    </location>
</feature>
<keyword evidence="4 10" id="KW-0812">Transmembrane</keyword>
<dbReference type="Pfam" id="PF00005">
    <property type="entry name" value="ABC_tran"/>
    <property type="match status" value="1"/>
</dbReference>
<dbReference type="PANTHER" id="PTHR48041:SF139">
    <property type="entry name" value="PROTEIN SCARLET"/>
    <property type="match status" value="1"/>
</dbReference>
<keyword evidence="8 10" id="KW-0472">Membrane</keyword>
<dbReference type="InterPro" id="IPR027417">
    <property type="entry name" value="P-loop_NTPase"/>
</dbReference>
<feature type="transmembrane region" description="Helical" evidence="10">
    <location>
        <begin position="649"/>
        <end position="675"/>
    </location>
</feature>
<dbReference type="Proteomes" id="UP000595446">
    <property type="component" value="Chromosome"/>
</dbReference>
<dbReference type="GO" id="GO:0140359">
    <property type="term" value="F:ABC-type transporter activity"/>
    <property type="evidence" value="ECO:0007669"/>
    <property type="project" value="InterPro"/>
</dbReference>
<evidence type="ECO:0000256" key="2">
    <source>
        <dbReference type="ARBA" id="ARBA00022448"/>
    </source>
</evidence>
<evidence type="ECO:0000256" key="1">
    <source>
        <dbReference type="ARBA" id="ARBA00004141"/>
    </source>
</evidence>
<evidence type="ECO:0000256" key="9">
    <source>
        <dbReference type="SAM" id="MobiDB-lite"/>
    </source>
</evidence>
<keyword evidence="5" id="KW-0547">Nucleotide-binding</keyword>
<evidence type="ECO:0000256" key="8">
    <source>
        <dbReference type="ARBA" id="ARBA00023136"/>
    </source>
</evidence>
<comment type="subcellular location">
    <subcellularLocation>
        <location evidence="1">Membrane</location>
        <topology evidence="1">Multi-pass membrane protein</topology>
    </subcellularLocation>
</comment>
<feature type="transmembrane region" description="Helical" evidence="10">
    <location>
        <begin position="791"/>
        <end position="811"/>
    </location>
</feature>
<dbReference type="PROSITE" id="PS50006">
    <property type="entry name" value="FHA_DOMAIN"/>
    <property type="match status" value="2"/>
</dbReference>
<keyword evidence="7 10" id="KW-1133">Transmembrane helix</keyword>
<evidence type="ECO:0000313" key="14">
    <source>
        <dbReference type="Proteomes" id="UP000595446"/>
    </source>
</evidence>
<evidence type="ECO:0000256" key="3">
    <source>
        <dbReference type="ARBA" id="ARBA00022553"/>
    </source>
</evidence>
<sequence>MQPDGLAADTGVVSRAAPPVLTIRHDGSQRTFAAGHDVVVGRDVRADLRIADPRISRVHLILRFDDGRWVAIDNGSVNGTYLNGYRIPVVDIHDGQSINVGNPEGPRLTFELGGRRPRTGFEPGLEPPTMSWHTRPERRPAPHPPRQPASLPAAERTVVDAGSAHVSNLATRLLGILSHRSAPTPGATTTTIGRADDNDIVIPDVLASRHHATLVPTPLGIEIRDRSINGTFVNGTRIGSAILSEGDVVTIGNVDLVFTDGALVPRTQAATQTGGLEVRRVSFSVDGGKQLLDDISLMARPGTLTAIIGGSGAGKTTLARLIAGYARPSSGSVTFEGHDIHAEYASLRSRIGMVPQDDVVHRQLTVGQALGYAAELRLPPDTSKADRGRVVAQVLEELDMIKHADTRVDKLSGGQRKRASVALELLTGPSLLILDEPTSGLDPALDHQVMTMLRQLADAGRVVIVVTHMLSYLDVCDQVLLVAPGGKTAFCGPPDQIGPAMGTTNWAKIFAKVGADPDEANRRFLAQHRPPPPAAPGKPAELGEPVHTSVWRQFRTVARRQVRLVVADRAYFVFLALLPFILGALSLTVPGSNGFHVADPRSEAPDEAAQILVLLNIAAVFMGTALTIRDLIGERAIFQREQAVGLSTTAYLLAKTGVFSVFAVVQSVIATAIVIAGKGAPTRGHVVLGNPTVELFVTVAATCVASAMLGLVLSALVRSGEQIMPLLVVSIMAQLVLSGGLVPVTGRLVLDQLSWAMPSRWGYAAAASTIDLRHLVPGSLIPKDRFWLHTLQAWLFDVTMLAGLPVVYAGVVRWKIRLHR</sequence>
<dbReference type="Gene3D" id="3.40.50.300">
    <property type="entry name" value="P-loop containing nucleotide triphosphate hydrolases"/>
    <property type="match status" value="1"/>
</dbReference>
<dbReference type="SUPFAM" id="SSF52540">
    <property type="entry name" value="P-loop containing nucleoside triphosphate hydrolases"/>
    <property type="match status" value="1"/>
</dbReference>
<dbReference type="AlphaFoldDB" id="A0A7R7JG34"/>
<dbReference type="PANTHER" id="PTHR48041">
    <property type="entry name" value="ABC TRANSPORTER G FAMILY MEMBER 28"/>
    <property type="match status" value="1"/>
</dbReference>
<dbReference type="GO" id="GO:0016020">
    <property type="term" value="C:membrane"/>
    <property type="evidence" value="ECO:0007669"/>
    <property type="project" value="UniProtKB-SubCell"/>
</dbReference>
<gene>
    <name evidence="13" type="ORF">MHEC_25100</name>
</gene>
<evidence type="ECO:0000259" key="12">
    <source>
        <dbReference type="PROSITE" id="PS50893"/>
    </source>
</evidence>
<dbReference type="Gene3D" id="2.60.200.20">
    <property type="match status" value="2"/>
</dbReference>
<dbReference type="InterPro" id="IPR000253">
    <property type="entry name" value="FHA_dom"/>
</dbReference>
<dbReference type="PROSITE" id="PS00211">
    <property type="entry name" value="ABC_TRANSPORTER_1"/>
    <property type="match status" value="1"/>
</dbReference>
<dbReference type="InterPro" id="IPR017871">
    <property type="entry name" value="ABC_transporter-like_CS"/>
</dbReference>
<feature type="transmembrane region" description="Helical" evidence="10">
    <location>
        <begin position="695"/>
        <end position="717"/>
    </location>
</feature>
<keyword evidence="14" id="KW-1185">Reference proteome</keyword>
<feature type="transmembrane region" description="Helical" evidence="10">
    <location>
        <begin position="609"/>
        <end position="628"/>
    </location>
</feature>
<dbReference type="InterPro" id="IPR003593">
    <property type="entry name" value="AAA+_ATPase"/>
</dbReference>
<dbReference type="GO" id="GO:0005524">
    <property type="term" value="F:ATP binding"/>
    <property type="evidence" value="ECO:0007669"/>
    <property type="project" value="UniProtKB-KW"/>
</dbReference>
<feature type="domain" description="ABC transporter" evidence="12">
    <location>
        <begin position="276"/>
        <end position="509"/>
    </location>
</feature>
<keyword evidence="2" id="KW-0813">Transport</keyword>
<feature type="domain" description="FHA" evidence="11">
    <location>
        <begin position="38"/>
        <end position="87"/>
    </location>
</feature>
<dbReference type="FunFam" id="3.40.50.300:FF:000474">
    <property type="entry name" value="Putative ABC transporter ATP-binding subunit"/>
    <property type="match status" value="1"/>
</dbReference>
<dbReference type="InterPro" id="IPR013525">
    <property type="entry name" value="ABC2_TM"/>
</dbReference>
<organism evidence="13 14">
    <name type="scientific">Mycobacterium heckeshornense</name>
    <dbReference type="NCBI Taxonomy" id="110505"/>
    <lineage>
        <taxon>Bacteria</taxon>
        <taxon>Bacillati</taxon>
        <taxon>Actinomycetota</taxon>
        <taxon>Actinomycetes</taxon>
        <taxon>Mycobacteriales</taxon>
        <taxon>Mycobacteriaceae</taxon>
        <taxon>Mycobacterium</taxon>
    </lineage>
</organism>
<evidence type="ECO:0000256" key="7">
    <source>
        <dbReference type="ARBA" id="ARBA00022989"/>
    </source>
</evidence>
<protein>
    <submittedName>
        <fullName evidence="13">ABC transporter ATP-binding/permease protein</fullName>
    </submittedName>
</protein>
<dbReference type="PROSITE" id="PS50893">
    <property type="entry name" value="ABC_TRANSPORTER_2"/>
    <property type="match status" value="1"/>
</dbReference>
<evidence type="ECO:0000256" key="10">
    <source>
        <dbReference type="SAM" id="Phobius"/>
    </source>
</evidence>
<evidence type="ECO:0000313" key="13">
    <source>
        <dbReference type="EMBL" id="BCO36077.1"/>
    </source>
</evidence>
<evidence type="ECO:0000256" key="4">
    <source>
        <dbReference type="ARBA" id="ARBA00022692"/>
    </source>
</evidence>
<dbReference type="InterPro" id="IPR003439">
    <property type="entry name" value="ABC_transporter-like_ATP-bd"/>
</dbReference>
<dbReference type="Pfam" id="PF00498">
    <property type="entry name" value="FHA"/>
    <property type="match status" value="2"/>
</dbReference>
<dbReference type="Pfam" id="PF01061">
    <property type="entry name" value="ABC2_membrane"/>
    <property type="match status" value="1"/>
</dbReference>
<dbReference type="GO" id="GO:0016887">
    <property type="term" value="F:ATP hydrolysis activity"/>
    <property type="evidence" value="ECO:0007669"/>
    <property type="project" value="InterPro"/>
</dbReference>
<dbReference type="SMART" id="SM00382">
    <property type="entry name" value="AAA"/>
    <property type="match status" value="1"/>
</dbReference>
<dbReference type="SMART" id="SM00240">
    <property type="entry name" value="FHA"/>
    <property type="match status" value="2"/>
</dbReference>
<feature type="transmembrane region" description="Helical" evidence="10">
    <location>
        <begin position="570"/>
        <end position="589"/>
    </location>
</feature>
<dbReference type="EMBL" id="AP024237">
    <property type="protein sequence ID" value="BCO36077.1"/>
    <property type="molecule type" value="Genomic_DNA"/>
</dbReference>
<evidence type="ECO:0000256" key="5">
    <source>
        <dbReference type="ARBA" id="ARBA00022741"/>
    </source>
</evidence>
<accession>A0A7R7JG34</accession>